<dbReference type="Proteomes" id="UP001165289">
    <property type="component" value="Unassembled WGS sequence"/>
</dbReference>
<accession>A0AAV7K0Y6</accession>
<keyword evidence="2" id="KW-1185">Reference proteome</keyword>
<reference evidence="1 2" key="1">
    <citation type="journal article" date="2023" name="BMC Biol.">
        <title>The compact genome of the sponge Oopsacas minuta (Hexactinellida) is lacking key metazoan core genes.</title>
        <authorList>
            <person name="Santini S."/>
            <person name="Schenkelaars Q."/>
            <person name="Jourda C."/>
            <person name="Duchesne M."/>
            <person name="Belahbib H."/>
            <person name="Rocher C."/>
            <person name="Selva M."/>
            <person name="Riesgo A."/>
            <person name="Vervoort M."/>
            <person name="Leys S.P."/>
            <person name="Kodjabachian L."/>
            <person name="Le Bivic A."/>
            <person name="Borchiellini C."/>
            <person name="Claverie J.M."/>
            <person name="Renard E."/>
        </authorList>
    </citation>
    <scope>NUCLEOTIDE SEQUENCE [LARGE SCALE GENOMIC DNA]</scope>
    <source>
        <strain evidence="1">SPO-2</strain>
    </source>
</reference>
<evidence type="ECO:0000313" key="2">
    <source>
        <dbReference type="Proteomes" id="UP001165289"/>
    </source>
</evidence>
<protein>
    <submittedName>
        <fullName evidence="1">Uncharacterized protein</fullName>
    </submittedName>
</protein>
<dbReference type="EMBL" id="JAKMXF010000222">
    <property type="protein sequence ID" value="KAI6654414.1"/>
    <property type="molecule type" value="Genomic_DNA"/>
</dbReference>
<sequence length="107" mass="11944">MKGLQTLFQVGILKQAENSAIIEGVLNEIIVDALDIVENKEVSEYNSEVIAKSVCEFETQVRIYDIGALHEHVSKKEIEEWVNAESHPKPSYIPPDVTGEAFPFSLS</sequence>
<gene>
    <name evidence="1" type="ORF">LOD99_810</name>
</gene>
<proteinExistence type="predicted"/>
<evidence type="ECO:0000313" key="1">
    <source>
        <dbReference type="EMBL" id="KAI6654414.1"/>
    </source>
</evidence>
<comment type="caution">
    <text evidence="1">The sequence shown here is derived from an EMBL/GenBank/DDBJ whole genome shotgun (WGS) entry which is preliminary data.</text>
</comment>
<organism evidence="1 2">
    <name type="scientific">Oopsacas minuta</name>
    <dbReference type="NCBI Taxonomy" id="111878"/>
    <lineage>
        <taxon>Eukaryota</taxon>
        <taxon>Metazoa</taxon>
        <taxon>Porifera</taxon>
        <taxon>Hexactinellida</taxon>
        <taxon>Hexasterophora</taxon>
        <taxon>Lyssacinosida</taxon>
        <taxon>Leucopsacidae</taxon>
        <taxon>Oopsacas</taxon>
    </lineage>
</organism>
<dbReference type="AlphaFoldDB" id="A0AAV7K0Y6"/>
<name>A0AAV7K0Y6_9METZ</name>